<gene>
    <name evidence="3" type="ORF">Cantr_02863</name>
</gene>
<proteinExistence type="predicted"/>
<dbReference type="Proteomes" id="UP000253472">
    <property type="component" value="Unassembled WGS sequence"/>
</dbReference>
<keyword evidence="2" id="KW-1133">Transmembrane helix</keyword>
<dbReference type="PANTHER" id="PTHR35184:SF1">
    <property type="entry name" value="INTEGRAL MEMBRANE PROTEIN"/>
    <property type="match status" value="1"/>
</dbReference>
<feature type="compositionally biased region" description="Basic and acidic residues" evidence="1">
    <location>
        <begin position="469"/>
        <end position="484"/>
    </location>
</feature>
<feature type="transmembrane region" description="Helical" evidence="2">
    <location>
        <begin position="221"/>
        <end position="243"/>
    </location>
</feature>
<feature type="region of interest" description="Disordered" evidence="1">
    <location>
        <begin position="448"/>
        <end position="509"/>
    </location>
</feature>
<dbReference type="Pfam" id="PF11309">
    <property type="entry name" value="DUF3112"/>
    <property type="match status" value="1"/>
</dbReference>
<comment type="caution">
    <text evidence="3">The sequence shown here is derived from an EMBL/GenBank/DDBJ whole genome shotgun (WGS) entry which is preliminary data.</text>
</comment>
<dbReference type="AlphaFoldDB" id="A0A367YNN9"/>
<dbReference type="OrthoDB" id="3357002at2759"/>
<feature type="transmembrane region" description="Helical" evidence="2">
    <location>
        <begin position="318"/>
        <end position="342"/>
    </location>
</feature>
<feature type="compositionally biased region" description="Acidic residues" evidence="1">
    <location>
        <begin position="411"/>
        <end position="426"/>
    </location>
</feature>
<feature type="transmembrane region" description="Helical" evidence="2">
    <location>
        <begin position="74"/>
        <end position="97"/>
    </location>
</feature>
<dbReference type="EMBL" id="QLNQ01000001">
    <property type="protein sequence ID" value="RCK67438.1"/>
    <property type="molecule type" value="Genomic_DNA"/>
</dbReference>
<dbReference type="STRING" id="5486.A0A367YNN9"/>
<sequence>MGFDIAGDDPYTASTGLLELLFHVYGNPDRGTGIYVLVARSRNLLGEKLPACLAHNAVGKQVNLPGKYPVETDIAPLILFACIFGVFVFLHLIIFIINSRRGHYFLLSLIWSVNALIRTISFILRATWAQDITQVKEGIANEILLIVPSLVLVSTNLILAQRLFTWRHPVGGSRRLFWVIMVVLYFLVCIFAAIAFVASAIPYLYFMSSERFLVYINLNRWIAAMVIVYTLTASILIALSFWLPTSKDERLYTYQPWWIESFAPLYFVKKGAAQKAEETFMKRNSNHRHAIRVIAATHHHYKMVKGLSNERGDLKHNFSLLIIILSTICLFIASVLRCIVVMQARTNWDSGPASVPVAMYFSWGVFEVIINGLLVFGRADLRFYRPDILPAAVRAIVTAEQTNVLTSAVVSEEESDTDSDDLSDDLSDDIEDASIDYYSDPIDNDELYFGTQKTSPDMDSARTPVPQDWKSEKSYRSDDYDFNHNQKTVIHTPTNEKAREYPLDDEFKF</sequence>
<keyword evidence="2" id="KW-0812">Transmembrane</keyword>
<organism evidence="3 4">
    <name type="scientific">Candida viswanathii</name>
    <dbReference type="NCBI Taxonomy" id="5486"/>
    <lineage>
        <taxon>Eukaryota</taxon>
        <taxon>Fungi</taxon>
        <taxon>Dikarya</taxon>
        <taxon>Ascomycota</taxon>
        <taxon>Saccharomycotina</taxon>
        <taxon>Pichiomycetes</taxon>
        <taxon>Debaryomycetaceae</taxon>
        <taxon>Candida/Lodderomyces clade</taxon>
        <taxon>Candida</taxon>
    </lineage>
</organism>
<feature type="transmembrane region" description="Helical" evidence="2">
    <location>
        <begin position="143"/>
        <end position="164"/>
    </location>
</feature>
<accession>A0A367YNN9</accession>
<keyword evidence="2" id="KW-0472">Membrane</keyword>
<dbReference type="PANTHER" id="PTHR35184">
    <property type="entry name" value="YALI0C10208P"/>
    <property type="match status" value="1"/>
</dbReference>
<name>A0A367YNN9_9ASCO</name>
<feature type="transmembrane region" description="Helical" evidence="2">
    <location>
        <begin position="104"/>
        <end position="123"/>
    </location>
</feature>
<evidence type="ECO:0000313" key="3">
    <source>
        <dbReference type="EMBL" id="RCK67438.1"/>
    </source>
</evidence>
<feature type="transmembrane region" description="Helical" evidence="2">
    <location>
        <begin position="176"/>
        <end position="201"/>
    </location>
</feature>
<evidence type="ECO:0000256" key="1">
    <source>
        <dbReference type="SAM" id="MobiDB-lite"/>
    </source>
</evidence>
<evidence type="ECO:0000313" key="4">
    <source>
        <dbReference type="Proteomes" id="UP000253472"/>
    </source>
</evidence>
<evidence type="ECO:0000256" key="2">
    <source>
        <dbReference type="SAM" id="Phobius"/>
    </source>
</evidence>
<feature type="region of interest" description="Disordered" evidence="1">
    <location>
        <begin position="407"/>
        <end position="426"/>
    </location>
</feature>
<keyword evidence="4" id="KW-1185">Reference proteome</keyword>
<dbReference type="InterPro" id="IPR021460">
    <property type="entry name" value="DUF3112"/>
</dbReference>
<feature type="compositionally biased region" description="Basic and acidic residues" evidence="1">
    <location>
        <begin position="494"/>
        <end position="509"/>
    </location>
</feature>
<reference evidence="3 4" key="1">
    <citation type="submission" date="2018-06" db="EMBL/GenBank/DDBJ databases">
        <title>Whole genome sequencing of Candida tropicalis (genome annotated by CSBL at Korea University).</title>
        <authorList>
            <person name="Ahn J."/>
        </authorList>
    </citation>
    <scope>NUCLEOTIDE SEQUENCE [LARGE SCALE GENOMIC DNA]</scope>
    <source>
        <strain evidence="3 4">ATCC 20962</strain>
    </source>
</reference>
<protein>
    <submittedName>
        <fullName evidence="3">Uncharacterized protein</fullName>
    </submittedName>
</protein>
<feature type="transmembrane region" description="Helical" evidence="2">
    <location>
        <begin position="357"/>
        <end position="376"/>
    </location>
</feature>